<keyword evidence="5" id="KW-1185">Reference proteome</keyword>
<evidence type="ECO:0000256" key="1">
    <source>
        <dbReference type="ARBA" id="ARBA00022737"/>
    </source>
</evidence>
<keyword evidence="1" id="KW-0677">Repeat</keyword>
<dbReference type="PANTHER" id="PTHR47939:SF5">
    <property type="entry name" value="PENTACOTRIPEPTIDE-REPEAT REGION OF PRORP DOMAIN-CONTAINING PROTEIN"/>
    <property type="match status" value="1"/>
</dbReference>
<gene>
    <name evidence="4" type="ORF">BGZ65_006162</name>
</gene>
<dbReference type="Gene3D" id="1.25.40.10">
    <property type="entry name" value="Tetratricopeptide repeat domain"/>
    <property type="match status" value="2"/>
</dbReference>
<dbReference type="AlphaFoldDB" id="A0A9P6MG21"/>
<dbReference type="InterPro" id="IPR033443">
    <property type="entry name" value="PROP1-like_PPR_dom"/>
</dbReference>
<feature type="region of interest" description="Disordered" evidence="2">
    <location>
        <begin position="527"/>
        <end position="547"/>
    </location>
</feature>
<proteinExistence type="predicted"/>
<accession>A0A9P6MG21</accession>
<reference evidence="4" key="1">
    <citation type="journal article" date="2020" name="Fungal Divers.">
        <title>Resolving the Mortierellaceae phylogeny through synthesis of multi-gene phylogenetics and phylogenomics.</title>
        <authorList>
            <person name="Vandepol N."/>
            <person name="Liber J."/>
            <person name="Desiro A."/>
            <person name="Na H."/>
            <person name="Kennedy M."/>
            <person name="Barry K."/>
            <person name="Grigoriev I.V."/>
            <person name="Miller A.N."/>
            <person name="O'Donnell K."/>
            <person name="Stajich J.E."/>
            <person name="Bonito G."/>
        </authorList>
    </citation>
    <scope>NUCLEOTIDE SEQUENCE</scope>
    <source>
        <strain evidence="4">MES-2147</strain>
    </source>
</reference>
<feature type="compositionally biased region" description="Polar residues" evidence="2">
    <location>
        <begin position="532"/>
        <end position="544"/>
    </location>
</feature>
<feature type="non-terminal residue" evidence="4">
    <location>
        <position position="710"/>
    </location>
</feature>
<dbReference type="PANTHER" id="PTHR47939">
    <property type="entry name" value="MEMBRANE-ASSOCIATED SALT-INDUCIBLE PROTEIN-LIKE"/>
    <property type="match status" value="1"/>
</dbReference>
<comment type="caution">
    <text evidence="4">The sequence shown here is derived from an EMBL/GenBank/DDBJ whole genome shotgun (WGS) entry which is preliminary data.</text>
</comment>
<protein>
    <recommendedName>
        <fullName evidence="3">PROP1-like PPR domain-containing protein</fullName>
    </recommendedName>
</protein>
<evidence type="ECO:0000259" key="3">
    <source>
        <dbReference type="Pfam" id="PF17177"/>
    </source>
</evidence>
<feature type="domain" description="PROP1-like PPR" evidence="3">
    <location>
        <begin position="284"/>
        <end position="415"/>
    </location>
</feature>
<evidence type="ECO:0000313" key="5">
    <source>
        <dbReference type="Proteomes" id="UP000749646"/>
    </source>
</evidence>
<evidence type="ECO:0000256" key="2">
    <source>
        <dbReference type="SAM" id="MobiDB-lite"/>
    </source>
</evidence>
<dbReference type="InterPro" id="IPR011990">
    <property type="entry name" value="TPR-like_helical_dom_sf"/>
</dbReference>
<organism evidence="4 5">
    <name type="scientific">Modicella reniformis</name>
    <dbReference type="NCBI Taxonomy" id="1440133"/>
    <lineage>
        <taxon>Eukaryota</taxon>
        <taxon>Fungi</taxon>
        <taxon>Fungi incertae sedis</taxon>
        <taxon>Mucoromycota</taxon>
        <taxon>Mortierellomycotina</taxon>
        <taxon>Mortierellomycetes</taxon>
        <taxon>Mortierellales</taxon>
        <taxon>Mortierellaceae</taxon>
        <taxon>Modicella</taxon>
    </lineage>
</organism>
<dbReference type="EMBL" id="JAAAHW010000873">
    <property type="protein sequence ID" value="KAF9998335.1"/>
    <property type="molecule type" value="Genomic_DNA"/>
</dbReference>
<sequence length="710" mass="79318">MAEAATLFKSILERSASAQQRQNYAMIQETELLSSSNTTSEDGRLAFLRRQKQALDDLTTLQQKSTKRSYKFNNGSSSFGVIQEWKQVMNPALIEAICLEGGKDSYGASVASELMMELFNQGYALNRTRFRYLIRYVGVSHTSKGAEQFIGQLVEMTKSLSSMIDQQPKDAHSTLSPLLKDSRKMRQMVDSASQILIEVGLQEVIKQATVEKDFNRARRVFQGMMDEGISLDTETSEKLIVGLTIVQDFRTVLIVLDKSLQEKRVPSIEIVNQVLKGLIKYHMLDEAVALFRDLTENHGLKPDVTMYRNLMHLTSAHGQLGMAQRILSTLQNMGVERDGDLYRDLMLCHVRVENLRGAIKVYESMNQAGVKNEITHINVLLEGAARYSSPMTVVGILEIMSAQSIHPDAETWNILLGGAFRARDRVLAQSFYEELIHKVVEGFHDKADGALRASRHPDTFQLLVNEHAERHGVEPTLKLLKDALSAGYPTRIASSMYRELIDKSCIQGKGIAGYGFYRLFRRSERRGDQDNNRTLGNKGVNSNAMERDPDSFLPHSITMSSAPAHAITSTSPMVVAPSLASLFLKLMIQLDHEGQIQVGTDLATDLILSGFEMDQDLVGSAIRFYAKTGELAAAFGLFMKMGYAYNVEPTRNMVQDLYEVARVQGLSLYGSSTSASSSTMTTTTTTTTTIKWDENVTQQWMRALRESMGK</sequence>
<dbReference type="OrthoDB" id="185373at2759"/>
<dbReference type="Proteomes" id="UP000749646">
    <property type="component" value="Unassembled WGS sequence"/>
</dbReference>
<evidence type="ECO:0000313" key="4">
    <source>
        <dbReference type="EMBL" id="KAF9998335.1"/>
    </source>
</evidence>
<name>A0A9P6MG21_9FUNG</name>
<dbReference type="Pfam" id="PF17177">
    <property type="entry name" value="PPR_long"/>
    <property type="match status" value="1"/>
</dbReference>
<dbReference type="InterPro" id="IPR050667">
    <property type="entry name" value="PPR-containing_protein"/>
</dbReference>